<dbReference type="NCBIfam" id="TIGR04332">
    <property type="entry name" value="gamma_Glu_sys"/>
    <property type="match status" value="1"/>
</dbReference>
<dbReference type="Proteomes" id="UP000473699">
    <property type="component" value="Unassembled WGS sequence"/>
</dbReference>
<dbReference type="InterPro" id="IPR027602">
    <property type="entry name" value="PGA_system"/>
</dbReference>
<evidence type="ECO:0000313" key="2">
    <source>
        <dbReference type="Proteomes" id="UP000473699"/>
    </source>
</evidence>
<protein>
    <submittedName>
        <fullName evidence="1">Poly-gamma-glutamate system protein</fullName>
    </submittedName>
</protein>
<organism evidence="1 2">
    <name type="scientific">Pyramidobacter porci</name>
    <dbReference type="NCBI Taxonomy" id="2605789"/>
    <lineage>
        <taxon>Bacteria</taxon>
        <taxon>Thermotogati</taxon>
        <taxon>Synergistota</taxon>
        <taxon>Synergistia</taxon>
        <taxon>Synergistales</taxon>
        <taxon>Dethiosulfovibrionaceae</taxon>
        <taxon>Pyramidobacter</taxon>
    </lineage>
</organism>
<gene>
    <name evidence="1" type="primary">pgsW</name>
    <name evidence="1" type="ORF">FYJ74_04705</name>
</gene>
<dbReference type="EMBL" id="VUNH01000004">
    <property type="protein sequence ID" value="MST55333.1"/>
    <property type="molecule type" value="Genomic_DNA"/>
</dbReference>
<keyword evidence="2" id="KW-1185">Reference proteome</keyword>
<accession>A0A6L5YAV2</accession>
<evidence type="ECO:0000313" key="1">
    <source>
        <dbReference type="EMBL" id="MST55333.1"/>
    </source>
</evidence>
<proteinExistence type="predicted"/>
<dbReference type="AlphaFoldDB" id="A0A6L5YAV2"/>
<sequence>MLILSIKNQYEFLLFVRRDVMKVGTMKRIFLCLILALAARPVFAFEDARQNAAADLMRRCETALWEEMLKRVPDFDVRLDPDRTGLVGEEFTALATTPGSWHDKRAAAQPEMAGALAGYLICAGVREGDWIGINSTSSYPGFTIAALCAARTLKLNTVFVLSYGASMYGGTLPQFTVPVMLDALRERGVMDVKIDALTPGGMDDRMRRNVLDEDVLPLVRRLMSERRETCMIPADLRMSMAFRQMLFAAKPIKAFVSCGGSWTSLGRSMEEGAVLPHGLIMPPWPVKPKSWDRGLIMDFLEKGVPCVHLLFTKGVCRDWGLPHGTGPEPNF</sequence>
<comment type="caution">
    <text evidence="1">The sequence shown here is derived from an EMBL/GenBank/DDBJ whole genome shotgun (WGS) entry which is preliminary data.</text>
</comment>
<name>A0A6L5YAV2_9BACT</name>
<reference evidence="1 2" key="1">
    <citation type="submission" date="2019-08" db="EMBL/GenBank/DDBJ databases">
        <title>In-depth cultivation of the pig gut microbiome towards novel bacterial diversity and tailored functional studies.</title>
        <authorList>
            <person name="Wylensek D."/>
            <person name="Hitch T.C.A."/>
            <person name="Clavel T."/>
        </authorList>
    </citation>
    <scope>NUCLEOTIDE SEQUENCE [LARGE SCALE GENOMIC DNA]</scope>
    <source>
        <strain evidence="1 2">SM-530-WT-4B</strain>
    </source>
</reference>